<keyword evidence="3" id="KW-1185">Reference proteome</keyword>
<dbReference type="PROSITE" id="PS51257">
    <property type="entry name" value="PROKAR_LIPOPROTEIN"/>
    <property type="match status" value="1"/>
</dbReference>
<comment type="caution">
    <text evidence="2">The sequence shown here is derived from an EMBL/GenBank/DDBJ whole genome shotgun (WGS) entry which is preliminary data.</text>
</comment>
<protein>
    <submittedName>
        <fullName evidence="2">Uncharacterized protein</fullName>
    </submittedName>
</protein>
<sequence length="538" mass="59105">MKKLLTVCFAALAAFMLACNVQYFEDAEFGDIVFDPSIAVVFGELNYTVSDLFEELNDATAGVTTNAENVVTIVYSEQLQSQSAEEFLQVQDQTFGSSLPAGTSISNPPATTTITISETYEFDLSQRGNEAYDSIFFKGGLFEFTVESDFNANIDFEATFQSLESNGTPLVMSGRLTASNNTFTDTESLANYAGYFHRDKDGNTTSNKFLVNLTYDIEVTPSSSIAAADRIEFNVGMTNTSFERVYGFIDSQELEVSFEIVSFDFFDQFGDGTIQFADPRVSFVFDNSFGFPLGVDFQQIAAITKTGQIINLSGDVINQLNVVARPSLANEGATRTTQIDLTPENSNIDELLNARPKRVIVDVQAASNPNGIPFQYNFVNDQSVLNVGVDIEIPLHLSLDELRAEESMPFTSPEDIDKAKRLLLRLIADNELPMGGLVEIQFLNDQGGIVYTIDEQPVFEAAPLGTNGRTTSSVRTIADIEMESEDIQAIKEATRINLVVKLSTTEVGQGANVKFFDDYQLKFTIAGQLDVELNTNGN</sequence>
<proteinExistence type="predicted"/>
<evidence type="ECO:0000313" key="2">
    <source>
        <dbReference type="EMBL" id="GHE68239.1"/>
    </source>
</evidence>
<accession>A0ABQ3IAL1</accession>
<evidence type="ECO:0000313" key="3">
    <source>
        <dbReference type="Proteomes" id="UP000658258"/>
    </source>
</evidence>
<reference evidence="3" key="1">
    <citation type="journal article" date="2019" name="Int. J. Syst. Evol. Microbiol.">
        <title>The Global Catalogue of Microorganisms (GCM) 10K type strain sequencing project: providing services to taxonomists for standard genome sequencing and annotation.</title>
        <authorList>
            <consortium name="The Broad Institute Genomics Platform"/>
            <consortium name="The Broad Institute Genome Sequencing Center for Infectious Disease"/>
            <person name="Wu L."/>
            <person name="Ma J."/>
        </authorList>
    </citation>
    <scope>NUCLEOTIDE SEQUENCE [LARGE SCALE GENOMIC DNA]</scope>
    <source>
        <strain evidence="3">CGMCC 1.15111</strain>
    </source>
</reference>
<gene>
    <name evidence="2" type="ORF">GCM10011340_24970</name>
</gene>
<organism evidence="2 3">
    <name type="scientific">Roseivirga thermotolerans</name>
    <dbReference type="NCBI Taxonomy" id="1758176"/>
    <lineage>
        <taxon>Bacteria</taxon>
        <taxon>Pseudomonadati</taxon>
        <taxon>Bacteroidota</taxon>
        <taxon>Cytophagia</taxon>
        <taxon>Cytophagales</taxon>
        <taxon>Roseivirgaceae</taxon>
        <taxon>Roseivirga</taxon>
    </lineage>
</organism>
<keyword evidence="1" id="KW-0732">Signal</keyword>
<feature type="signal peptide" evidence="1">
    <location>
        <begin position="1"/>
        <end position="23"/>
    </location>
</feature>
<dbReference type="EMBL" id="BNAG01000003">
    <property type="protein sequence ID" value="GHE68239.1"/>
    <property type="molecule type" value="Genomic_DNA"/>
</dbReference>
<feature type="chain" id="PRO_5046298488" evidence="1">
    <location>
        <begin position="24"/>
        <end position="538"/>
    </location>
</feature>
<name>A0ABQ3IAL1_9BACT</name>
<evidence type="ECO:0000256" key="1">
    <source>
        <dbReference type="SAM" id="SignalP"/>
    </source>
</evidence>
<dbReference type="RefSeq" id="WP_189630591.1">
    <property type="nucleotide sequence ID" value="NZ_BNAG01000003.1"/>
</dbReference>
<dbReference type="Proteomes" id="UP000658258">
    <property type="component" value="Unassembled WGS sequence"/>
</dbReference>